<feature type="transmembrane region" description="Helical" evidence="1">
    <location>
        <begin position="487"/>
        <end position="510"/>
    </location>
</feature>
<comment type="caution">
    <text evidence="2">The sequence shown here is derived from an EMBL/GenBank/DDBJ whole genome shotgun (WGS) entry which is preliminary data.</text>
</comment>
<feature type="transmembrane region" description="Helical" evidence="1">
    <location>
        <begin position="132"/>
        <end position="153"/>
    </location>
</feature>
<feature type="transmembrane region" description="Helical" evidence="1">
    <location>
        <begin position="253"/>
        <end position="273"/>
    </location>
</feature>
<dbReference type="EMBL" id="PJQD01000031">
    <property type="protein sequence ID" value="POY73936.1"/>
    <property type="molecule type" value="Genomic_DNA"/>
</dbReference>
<feature type="transmembrane region" description="Helical" evidence="1">
    <location>
        <begin position="285"/>
        <end position="305"/>
    </location>
</feature>
<dbReference type="OrthoDB" id="2224262at2759"/>
<keyword evidence="3" id="KW-1185">Reference proteome</keyword>
<organism evidence="2 3">
    <name type="scientific">Rhodotorula taiwanensis</name>
    <dbReference type="NCBI Taxonomy" id="741276"/>
    <lineage>
        <taxon>Eukaryota</taxon>
        <taxon>Fungi</taxon>
        <taxon>Dikarya</taxon>
        <taxon>Basidiomycota</taxon>
        <taxon>Pucciniomycotina</taxon>
        <taxon>Microbotryomycetes</taxon>
        <taxon>Sporidiobolales</taxon>
        <taxon>Sporidiobolaceae</taxon>
        <taxon>Rhodotorula</taxon>
    </lineage>
</organism>
<dbReference type="Pfam" id="PF04120">
    <property type="entry name" value="Iron_permease"/>
    <property type="match status" value="2"/>
</dbReference>
<accession>A0A2S5BAY3</accession>
<keyword evidence="1" id="KW-1133">Transmembrane helix</keyword>
<feature type="transmembrane region" description="Helical" evidence="1">
    <location>
        <begin position="394"/>
        <end position="413"/>
    </location>
</feature>
<keyword evidence="1" id="KW-0472">Membrane</keyword>
<evidence type="ECO:0000256" key="1">
    <source>
        <dbReference type="SAM" id="Phobius"/>
    </source>
</evidence>
<dbReference type="InterPro" id="IPR007251">
    <property type="entry name" value="Iron_permease_Fet4"/>
</dbReference>
<reference evidence="2 3" key="1">
    <citation type="journal article" date="2018" name="Front. Microbiol.">
        <title>Prospects for Fungal Bioremediation of Acidic Radioactive Waste Sites: Characterization and Genome Sequence of Rhodotorula taiwanensis MD1149.</title>
        <authorList>
            <person name="Tkavc R."/>
            <person name="Matrosova V.Y."/>
            <person name="Grichenko O.E."/>
            <person name="Gostincar C."/>
            <person name="Volpe R.P."/>
            <person name="Klimenkova P."/>
            <person name="Gaidamakova E.K."/>
            <person name="Zhou C.E."/>
            <person name="Stewart B.J."/>
            <person name="Lyman M.G."/>
            <person name="Malfatti S.A."/>
            <person name="Rubinfeld B."/>
            <person name="Courtot M."/>
            <person name="Singh J."/>
            <person name="Dalgard C.L."/>
            <person name="Hamilton T."/>
            <person name="Frey K.G."/>
            <person name="Gunde-Cimerman N."/>
            <person name="Dugan L."/>
            <person name="Daly M.J."/>
        </authorList>
    </citation>
    <scope>NUCLEOTIDE SEQUENCE [LARGE SCALE GENOMIC DNA]</scope>
    <source>
        <strain evidence="2 3">MD1149</strain>
    </source>
</reference>
<feature type="transmembrane region" description="Helical" evidence="1">
    <location>
        <begin position="360"/>
        <end position="382"/>
    </location>
</feature>
<dbReference type="GO" id="GO:0055085">
    <property type="term" value="P:transmembrane transport"/>
    <property type="evidence" value="ECO:0007669"/>
    <property type="project" value="InterPro"/>
</dbReference>
<proteinExistence type="predicted"/>
<keyword evidence="1" id="KW-0812">Transmembrane</keyword>
<dbReference type="AlphaFoldDB" id="A0A2S5BAY3"/>
<dbReference type="Proteomes" id="UP000237144">
    <property type="component" value="Unassembled WGS sequence"/>
</dbReference>
<protein>
    <submittedName>
        <fullName evidence="2">Uncharacterized protein</fullName>
    </submittedName>
</protein>
<evidence type="ECO:0000313" key="3">
    <source>
        <dbReference type="Proteomes" id="UP000237144"/>
    </source>
</evidence>
<name>A0A2S5BAY3_9BASI</name>
<sequence length="591" mass="63696">MLRRTLRVLASPGARPALAVSAPTVSPSLASKFNCSPLTETDIVDGAADSIKPAVSDLLSSGASESTLYGLDNSDAFDEEKAYGLEPLKDAANGSHAAVEERRVVQIPCGILPPRGRLDRWLDTVVHWSGSLGFFVFVTAGLVAWAALGIAGFGQNTDWNVLISDIQAIGTYILDSFLVRQQLAAHDDVLVLVGVLRSRSETVRALLRQIATQQTQAAPEGNGAGAQVDEVEIDVGLPDDTWIGKAAKRLSDVAGHLVTILIFWVGVGVWLAFGPSQGWSPQWQLYMNSSSSALMLFVFAFLCCVRERHGDYVGVCLDQIQRTDEKLERVLRTLTGDERPHPTIVIAAPQVTRMQRVINYYADFIGSLAGVGFLVVVLVGWAAIGPAFHFDDTWWLLSGTYAGLIGMNDGFVMRNTAAQFQLREGSELARLAEADALCEEVLPVSNVGRSPSTGTAECGTRARAWQRLRLFTLRASLGVGRLCSHEYAVLAGVLVIVGLVASATALRWSLTGQLLCNVPPSIIESWMMLMVIQGHNENDARTRADLAALLERRAVSLAHAQHLVKYGVTSEVRFVPVLRGATPASAATSLV</sequence>
<dbReference type="STRING" id="741276.A0A2S5BAY3"/>
<evidence type="ECO:0000313" key="2">
    <source>
        <dbReference type="EMBL" id="POY73936.1"/>
    </source>
</evidence>
<gene>
    <name evidence="2" type="ORF">BMF94_2978</name>
</gene>